<evidence type="ECO:0000256" key="1">
    <source>
        <dbReference type="SAM" id="MobiDB-lite"/>
    </source>
</evidence>
<keyword evidence="2" id="KW-1133">Transmembrane helix</keyword>
<keyword evidence="2" id="KW-0472">Membrane</keyword>
<feature type="transmembrane region" description="Helical" evidence="2">
    <location>
        <begin position="78"/>
        <end position="100"/>
    </location>
</feature>
<feature type="region of interest" description="Disordered" evidence="1">
    <location>
        <begin position="153"/>
        <end position="179"/>
    </location>
</feature>
<evidence type="ECO:0000256" key="2">
    <source>
        <dbReference type="SAM" id="Phobius"/>
    </source>
</evidence>
<sequence length="187" mass="21874">MSTQGLSLIFTLLFICFFRESFCICDGTAWTKVGWEIFPEEMHYLKVKTAPSHCLPYPLDKLCCNFANMDIFHGCLNLIYILVQALFLILSVLSAHYLWMKWKKHKKKLKKQVSLDTTDNDLETQSVYDIDQILCRLVATTSMMTKYLNQMSHHPQAKKAKHRKLKRKKTEGGEKEAEYARHIHTQI</sequence>
<dbReference type="InterPro" id="IPR038833">
    <property type="entry name" value="TEX50"/>
</dbReference>
<proteinExistence type="predicted"/>
<evidence type="ECO:0000313" key="4">
    <source>
        <dbReference type="EMBL" id="KAB0341285.1"/>
    </source>
</evidence>
<protein>
    <recommendedName>
        <fullName evidence="6">Testis expressed 50</fullName>
    </recommendedName>
</protein>
<organism evidence="4 5">
    <name type="scientific">Muntiacus muntjak</name>
    <name type="common">Barking deer</name>
    <name type="synonym">Indian muntjac</name>
    <dbReference type="NCBI Taxonomy" id="9888"/>
    <lineage>
        <taxon>Eukaryota</taxon>
        <taxon>Metazoa</taxon>
        <taxon>Chordata</taxon>
        <taxon>Craniata</taxon>
        <taxon>Vertebrata</taxon>
        <taxon>Euteleostomi</taxon>
        <taxon>Mammalia</taxon>
        <taxon>Eutheria</taxon>
        <taxon>Laurasiatheria</taxon>
        <taxon>Artiodactyla</taxon>
        <taxon>Ruminantia</taxon>
        <taxon>Pecora</taxon>
        <taxon>Cervidae</taxon>
        <taxon>Muntiacinae</taxon>
        <taxon>Muntiacus</taxon>
    </lineage>
</organism>
<gene>
    <name evidence="4" type="ORF">FD754_018211</name>
</gene>
<accession>A0A5N3UWX8</accession>
<feature type="compositionally biased region" description="Basic residues" evidence="1">
    <location>
        <begin position="155"/>
        <end position="169"/>
    </location>
</feature>
<dbReference type="PANTHER" id="PTHR39232">
    <property type="entry name" value="TESTIS-EXPRESSED PROTEIN 50"/>
    <property type="match status" value="1"/>
</dbReference>
<reference evidence="4 5" key="1">
    <citation type="submission" date="2019-06" db="EMBL/GenBank/DDBJ databases">
        <title>Discovery of a novel chromosome fission-fusion reversal in muntjac.</title>
        <authorList>
            <person name="Mudd A.B."/>
            <person name="Bredeson J.V."/>
            <person name="Baum R."/>
            <person name="Hockemeyer D."/>
            <person name="Rokhsar D.S."/>
        </authorList>
    </citation>
    <scope>NUCLEOTIDE SEQUENCE [LARGE SCALE GENOMIC DNA]</scope>
    <source>
        <strain evidence="4">UTSW_UCB_Mm</strain>
        <tissue evidence="4">Fibroblast cell line</tissue>
    </source>
</reference>
<dbReference type="Proteomes" id="UP000326458">
    <property type="component" value="Unassembled WGS sequence"/>
</dbReference>
<dbReference type="EMBL" id="VCEA01000003">
    <property type="protein sequence ID" value="KAB0341285.1"/>
    <property type="molecule type" value="Genomic_DNA"/>
</dbReference>
<feature type="chain" id="PRO_5024269880" description="Testis expressed 50" evidence="3">
    <location>
        <begin position="24"/>
        <end position="187"/>
    </location>
</feature>
<dbReference type="AlphaFoldDB" id="A0A5N3UWX8"/>
<comment type="caution">
    <text evidence="4">The sequence shown here is derived from an EMBL/GenBank/DDBJ whole genome shotgun (WGS) entry which is preliminary data.</text>
</comment>
<feature type="signal peptide" evidence="3">
    <location>
        <begin position="1"/>
        <end position="23"/>
    </location>
</feature>
<evidence type="ECO:0008006" key="6">
    <source>
        <dbReference type="Google" id="ProtNLM"/>
    </source>
</evidence>
<evidence type="ECO:0000313" key="5">
    <source>
        <dbReference type="Proteomes" id="UP000326458"/>
    </source>
</evidence>
<feature type="compositionally biased region" description="Basic and acidic residues" evidence="1">
    <location>
        <begin position="170"/>
        <end position="179"/>
    </location>
</feature>
<evidence type="ECO:0000256" key="3">
    <source>
        <dbReference type="SAM" id="SignalP"/>
    </source>
</evidence>
<name>A0A5N3UWX8_MUNMU</name>
<dbReference type="PANTHER" id="PTHR39232:SF1">
    <property type="entry name" value="TESTIS-EXPRESSED PROTEIN 50"/>
    <property type="match status" value="1"/>
</dbReference>
<keyword evidence="5" id="KW-1185">Reference proteome</keyword>
<keyword evidence="2" id="KW-0812">Transmembrane</keyword>
<keyword evidence="3" id="KW-0732">Signal</keyword>